<feature type="modified residue" description="N6-(pyridoxal phosphate)lysine" evidence="2">
    <location>
        <position position="204"/>
    </location>
</feature>
<dbReference type="Proteomes" id="UP000011922">
    <property type="component" value="Unassembled WGS sequence"/>
</dbReference>
<dbReference type="InterPro" id="IPR015422">
    <property type="entry name" value="PyrdxlP-dep_Trfase_small"/>
</dbReference>
<dbReference type="GO" id="GO:0000271">
    <property type="term" value="P:polysaccharide biosynthetic process"/>
    <property type="evidence" value="ECO:0007669"/>
    <property type="project" value="TreeGrafter"/>
</dbReference>
<evidence type="ECO:0000313" key="5">
    <source>
        <dbReference type="Proteomes" id="UP000011922"/>
    </source>
</evidence>
<comment type="caution">
    <text evidence="4">The sequence shown here is derived from an EMBL/GenBank/DDBJ whole genome shotgun (WGS) entry which is preliminary data.</text>
</comment>
<dbReference type="PATRIC" id="fig|1262666.3.peg.3051"/>
<keyword evidence="2 3" id="KW-0663">Pyridoxal phosphate</keyword>
<dbReference type="Gene3D" id="3.40.640.10">
    <property type="entry name" value="Type I PLP-dependent aspartate aminotransferase-like (Major domain)"/>
    <property type="match status" value="1"/>
</dbReference>
<reference evidence="4 5" key="1">
    <citation type="journal article" date="2013" name="Genome Announc.">
        <title>Draft Genome Sequence for Desulfovibrio africanus Strain PCS.</title>
        <authorList>
            <person name="Brown S.D."/>
            <person name="Utturkar S.M."/>
            <person name="Arkin A.P."/>
            <person name="Deutschbauer A.M."/>
            <person name="Elias D.A."/>
            <person name="Hazen T.C."/>
            <person name="Chakraborty R."/>
        </authorList>
    </citation>
    <scope>NUCLEOTIDE SEQUENCE [LARGE SCALE GENOMIC DNA]</scope>
    <source>
        <strain evidence="4 5">PCS</strain>
    </source>
</reference>
<dbReference type="GO" id="GO:0008483">
    <property type="term" value="F:transaminase activity"/>
    <property type="evidence" value="ECO:0007669"/>
    <property type="project" value="TreeGrafter"/>
</dbReference>
<dbReference type="Pfam" id="PF01041">
    <property type="entry name" value="DegT_DnrJ_EryC1"/>
    <property type="match status" value="1"/>
</dbReference>
<dbReference type="AlphaFoldDB" id="M5PR33"/>
<feature type="active site" description="Proton acceptor" evidence="1">
    <location>
        <position position="204"/>
    </location>
</feature>
<dbReference type="RefSeq" id="WP_005988580.1">
    <property type="nucleotide sequence ID" value="NZ_AOSV01000030.1"/>
</dbReference>
<dbReference type="PANTHER" id="PTHR30244">
    <property type="entry name" value="TRANSAMINASE"/>
    <property type="match status" value="1"/>
</dbReference>
<proteinExistence type="inferred from homology"/>
<evidence type="ECO:0000256" key="3">
    <source>
        <dbReference type="RuleBase" id="RU004508"/>
    </source>
</evidence>
<dbReference type="InterPro" id="IPR015421">
    <property type="entry name" value="PyrdxlP-dep_Trfase_major"/>
</dbReference>
<sequence>MAIPFVDIKSQLAQVEQEIRQGFDRVFSHCQFIMGPEIKEVEDQLAAFAGTKHAITCSSGTDALLMPLMAMGIGSGDAVLTTPFTFFATLESIALLGATPVVVDVDPRTFNIDPAKLELAIKALKAKDPSIHPLPAGYENLTLKAIMPVDLFGLPADYDRIMAIAAREKLYVIGDSAQGFGGVYKGRPVSAIPHVTATSFFPAKPLGVYGDGGAVFTNDDNLADVMRSIRVHGMGHDRYYNVRLGLNARFDTFQAVVLKAKLRIFPAELDARQAVAERYDAGLAGKVTTPLIPEGYRSSWAQYSILTKGAKERDALQAALKAQDIPSMIYYPIPCHLQPVFKDLGYKQGSMPVSEGLSQTILSLPMHPYLTQDDQKKIIEAVKKAV</sequence>
<evidence type="ECO:0000256" key="2">
    <source>
        <dbReference type="PIRSR" id="PIRSR000390-2"/>
    </source>
</evidence>
<accession>M5PR33</accession>
<dbReference type="GO" id="GO:0030170">
    <property type="term" value="F:pyridoxal phosphate binding"/>
    <property type="evidence" value="ECO:0007669"/>
    <property type="project" value="TreeGrafter"/>
</dbReference>
<evidence type="ECO:0000313" key="4">
    <source>
        <dbReference type="EMBL" id="EMG36505.1"/>
    </source>
</evidence>
<dbReference type="PIRSF" id="PIRSF000390">
    <property type="entry name" value="PLP_StrS"/>
    <property type="match status" value="1"/>
</dbReference>
<dbReference type="InterPro" id="IPR000653">
    <property type="entry name" value="DegT/StrS_aminotransferase"/>
</dbReference>
<organism evidence="4 5">
    <name type="scientific">Desulfocurvibacter africanus PCS</name>
    <dbReference type="NCBI Taxonomy" id="1262666"/>
    <lineage>
        <taxon>Bacteria</taxon>
        <taxon>Pseudomonadati</taxon>
        <taxon>Thermodesulfobacteriota</taxon>
        <taxon>Desulfovibrionia</taxon>
        <taxon>Desulfovibrionales</taxon>
        <taxon>Desulfovibrionaceae</taxon>
        <taxon>Desulfocurvibacter</taxon>
    </lineage>
</organism>
<dbReference type="CDD" id="cd00616">
    <property type="entry name" value="AHBA_syn"/>
    <property type="match status" value="1"/>
</dbReference>
<gene>
    <name evidence="4" type="ORF">PCS_03011</name>
</gene>
<dbReference type="InterPro" id="IPR015424">
    <property type="entry name" value="PyrdxlP-dep_Trfase"/>
</dbReference>
<comment type="similarity">
    <text evidence="3">Belongs to the DegT/DnrJ/EryC1 family.</text>
</comment>
<dbReference type="EMBL" id="AOSV01000030">
    <property type="protein sequence ID" value="EMG36505.1"/>
    <property type="molecule type" value="Genomic_DNA"/>
</dbReference>
<dbReference type="SUPFAM" id="SSF53383">
    <property type="entry name" value="PLP-dependent transferases"/>
    <property type="match status" value="1"/>
</dbReference>
<evidence type="ECO:0000256" key="1">
    <source>
        <dbReference type="PIRSR" id="PIRSR000390-1"/>
    </source>
</evidence>
<protein>
    <submittedName>
        <fullName evidence="4">Putative PLP-dependent enzyme possibly involved in cell wall biogenesis</fullName>
    </submittedName>
</protein>
<dbReference type="PANTHER" id="PTHR30244:SF42">
    <property type="entry name" value="UDP-2-ACETAMIDO-2-DEOXY-3-OXO-D-GLUCURONATE AMINOTRANSFERASE"/>
    <property type="match status" value="1"/>
</dbReference>
<dbReference type="OrthoDB" id="9766188at2"/>
<name>M5PR33_DESAF</name>
<dbReference type="Gene3D" id="3.90.1150.10">
    <property type="entry name" value="Aspartate Aminotransferase, domain 1"/>
    <property type="match status" value="1"/>
</dbReference>